<protein>
    <submittedName>
        <fullName evidence="2">Trophinin associated protein</fullName>
    </submittedName>
</protein>
<dbReference type="Proteomes" id="UP000805418">
    <property type="component" value="Chromosome 27"/>
</dbReference>
<gene>
    <name evidence="2" type="primary">TROAP</name>
</gene>
<dbReference type="AlphaFoldDB" id="A0A8I3PD93"/>
<keyword evidence="3" id="KW-1185">Reference proteome</keyword>
<dbReference type="InterPro" id="IPR026133">
    <property type="entry name" value="Tastin"/>
</dbReference>
<reference evidence="2" key="1">
    <citation type="submission" date="2020-03" db="EMBL/GenBank/DDBJ databases">
        <title>Long-read based genome assembly of a Labrador retriever dog.</title>
        <authorList>
            <person name="Eory L."/>
            <person name="Zhang W."/>
            <person name="Schoenebeck J."/>
        </authorList>
    </citation>
    <scope>NUCLEOTIDE SEQUENCE [LARGE SCALE GENOMIC DNA]</scope>
    <source>
        <strain evidence="2">Labrador retriever</strain>
    </source>
</reference>
<proteinExistence type="predicted"/>
<evidence type="ECO:0000256" key="1">
    <source>
        <dbReference type="SAM" id="MobiDB-lite"/>
    </source>
</evidence>
<dbReference type="OrthoDB" id="8722817at2759"/>
<feature type="region of interest" description="Disordered" evidence="1">
    <location>
        <begin position="1"/>
        <end position="53"/>
    </location>
</feature>
<evidence type="ECO:0000313" key="2">
    <source>
        <dbReference type="Ensembl" id="ENSCAFP00845028382.1"/>
    </source>
</evidence>
<dbReference type="Ensembl" id="ENSCAFT00845036269.1">
    <property type="protein sequence ID" value="ENSCAFP00845028382.1"/>
    <property type="gene ID" value="ENSCAFG00845020455.1"/>
</dbReference>
<accession>A0A8I3PD93</accession>
<evidence type="ECO:0000313" key="3">
    <source>
        <dbReference type="Proteomes" id="UP000805418"/>
    </source>
</evidence>
<reference evidence="2" key="3">
    <citation type="submission" date="2025-09" db="UniProtKB">
        <authorList>
            <consortium name="Ensembl"/>
        </authorList>
    </citation>
    <scope>IDENTIFICATION</scope>
    <source>
        <strain evidence="2">Boxer</strain>
    </source>
</reference>
<sequence length="53" mass="5873">MPTLQATKDPLPRGVSPTPSKIPVRSQRRPPLPTVKSCVLDQENQDPKRLQGL</sequence>
<dbReference type="PANTHER" id="PTHR15289">
    <property type="entry name" value="TASTIN"/>
    <property type="match status" value="1"/>
</dbReference>
<reference evidence="2" key="2">
    <citation type="submission" date="2025-08" db="UniProtKB">
        <authorList>
            <consortium name="Ensembl"/>
        </authorList>
    </citation>
    <scope>IDENTIFICATION</scope>
    <source>
        <strain evidence="2">Boxer</strain>
    </source>
</reference>
<dbReference type="GeneTree" id="ENSGT00390000012132"/>
<name>A0A8I3PD93_CANLF</name>
<organism evidence="2 3">
    <name type="scientific">Canis lupus familiaris</name>
    <name type="common">Dog</name>
    <name type="synonym">Canis familiaris</name>
    <dbReference type="NCBI Taxonomy" id="9615"/>
    <lineage>
        <taxon>Eukaryota</taxon>
        <taxon>Metazoa</taxon>
        <taxon>Chordata</taxon>
        <taxon>Craniata</taxon>
        <taxon>Vertebrata</taxon>
        <taxon>Euteleostomi</taxon>
        <taxon>Mammalia</taxon>
        <taxon>Eutheria</taxon>
        <taxon>Laurasiatheria</taxon>
        <taxon>Carnivora</taxon>
        <taxon>Caniformia</taxon>
        <taxon>Canidae</taxon>
        <taxon>Canis</taxon>
    </lineage>
</organism>
<dbReference type="PANTHER" id="PTHR15289:SF3">
    <property type="entry name" value="TASTIN"/>
    <property type="match status" value="1"/>
</dbReference>